<dbReference type="Gene3D" id="3.30.310.80">
    <property type="entry name" value="Kinase associated domain 1, KA1"/>
    <property type="match status" value="1"/>
</dbReference>
<dbReference type="GO" id="GO:0004674">
    <property type="term" value="F:protein serine/threonine kinase activity"/>
    <property type="evidence" value="ECO:0007669"/>
    <property type="project" value="UniProtKB-KW"/>
</dbReference>
<evidence type="ECO:0000259" key="7">
    <source>
        <dbReference type="PROSITE" id="PS50011"/>
    </source>
</evidence>
<organism evidence="9">
    <name type="scientific">Lichtheimia ramosa</name>
    <dbReference type="NCBI Taxonomy" id="688394"/>
    <lineage>
        <taxon>Eukaryota</taxon>
        <taxon>Fungi</taxon>
        <taxon>Fungi incertae sedis</taxon>
        <taxon>Mucoromycota</taxon>
        <taxon>Mucoromycotina</taxon>
        <taxon>Mucoromycetes</taxon>
        <taxon>Mucorales</taxon>
        <taxon>Lichtheimiaceae</taxon>
        <taxon>Lichtheimia</taxon>
    </lineage>
</organism>
<keyword evidence="3" id="KW-0547">Nucleotide-binding</keyword>
<dbReference type="InterPro" id="IPR001772">
    <property type="entry name" value="KA1_dom"/>
</dbReference>
<evidence type="ECO:0000256" key="4">
    <source>
        <dbReference type="ARBA" id="ARBA00022777"/>
    </source>
</evidence>
<feature type="compositionally biased region" description="Low complexity" evidence="6">
    <location>
        <begin position="368"/>
        <end position="379"/>
    </location>
</feature>
<keyword evidence="1" id="KW-0723">Serine/threonine-protein kinase</keyword>
<feature type="region of interest" description="Disordered" evidence="6">
    <location>
        <begin position="327"/>
        <end position="415"/>
    </location>
</feature>
<reference evidence="9" key="1">
    <citation type="journal article" date="2014" name="Genome Announc.">
        <title>De novo whole-genome sequence and genome annotation of Lichtheimia ramosa.</title>
        <authorList>
            <person name="Linde J."/>
            <person name="Schwartze V."/>
            <person name="Binder U."/>
            <person name="Lass-Florl C."/>
            <person name="Voigt K."/>
            <person name="Horn F."/>
        </authorList>
    </citation>
    <scope>NUCLEOTIDE SEQUENCE</scope>
    <source>
        <strain evidence="9">JMRC FSU:6197</strain>
    </source>
</reference>
<evidence type="ECO:0000313" key="9">
    <source>
        <dbReference type="EMBL" id="CDS10885.1"/>
    </source>
</evidence>
<dbReference type="SMART" id="SM00220">
    <property type="entry name" value="S_TKc"/>
    <property type="match status" value="1"/>
</dbReference>
<feature type="domain" description="KA1" evidence="8">
    <location>
        <begin position="532"/>
        <end position="583"/>
    </location>
</feature>
<evidence type="ECO:0000256" key="3">
    <source>
        <dbReference type="ARBA" id="ARBA00022741"/>
    </source>
</evidence>
<evidence type="ECO:0000259" key="8">
    <source>
        <dbReference type="PROSITE" id="PS50032"/>
    </source>
</evidence>
<feature type="region of interest" description="Disordered" evidence="6">
    <location>
        <begin position="1"/>
        <end position="23"/>
    </location>
</feature>
<evidence type="ECO:0000256" key="5">
    <source>
        <dbReference type="ARBA" id="ARBA00022840"/>
    </source>
</evidence>
<dbReference type="PROSITE" id="PS50032">
    <property type="entry name" value="KA1"/>
    <property type="match status" value="1"/>
</dbReference>
<dbReference type="PROSITE" id="PS50011">
    <property type="entry name" value="PROTEIN_KINASE_DOM"/>
    <property type="match status" value="1"/>
</dbReference>
<sequence length="590" mass="65302">MSPTATTTTITPTTETTTSSQCSECNGSAIIGSPDKRKKQLGPYLLLDTLSLSDEYSKTKRAVHVHTGKEVAVKLINKARVEEFNLRDKVDLEISILKRLIHPSIVKLFDVIETQTHVGLVMEYAPEGELFEYVVKNDYVEESKAQVFFAQLISSVHYMHRKQVVHRDLKLENLILVDDQHLLVTGFGFANRCEGDLLSTCCGSPCYAAPELLLRTEYVGPAIDIWSCGVVLYTMLCGYLPFEDRGFTALKNEGNVNLLYQDMLEAALTFPPRVSEDARDLLRQMLEPDPAFRCSIDVVMAHPWLAAHRALLEKPMHVLEEEATKTITENRQATTTSATVTTSTNSNHGIDSPVPTDPDEDSMPVQPAVATTTHTADAAPKVSRVTISAPPTPPSPSPSPPPTKQPTTTAASASASTPVLTYYTEKQQHTTTENHHSMRLFGSLRKFIRRRSKKAGRKGVFSFIHHSNNDNNEPCTRVQFESLLVFRKMTETQLESYLTQVLGVLGINATTHNLKFECTRSAAPHSGAIYGDNESRQSVTFMVEICVAAAASHGLRMIDVRRINGEESAYEFLCGKVLDTLEMLIKATTA</sequence>
<dbReference type="GO" id="GO:0005737">
    <property type="term" value="C:cytoplasm"/>
    <property type="evidence" value="ECO:0007669"/>
    <property type="project" value="TreeGrafter"/>
</dbReference>
<dbReference type="EMBL" id="LK023343">
    <property type="protein sequence ID" value="CDS10885.1"/>
    <property type="molecule type" value="Genomic_DNA"/>
</dbReference>
<dbReference type="GO" id="GO:0035556">
    <property type="term" value="P:intracellular signal transduction"/>
    <property type="evidence" value="ECO:0007669"/>
    <property type="project" value="TreeGrafter"/>
</dbReference>
<keyword evidence="4" id="KW-0418">Kinase</keyword>
<dbReference type="InterPro" id="IPR008271">
    <property type="entry name" value="Ser/Thr_kinase_AS"/>
</dbReference>
<proteinExistence type="predicted"/>
<dbReference type="Pfam" id="PF00069">
    <property type="entry name" value="Pkinase"/>
    <property type="match status" value="1"/>
</dbReference>
<dbReference type="GO" id="GO:0005524">
    <property type="term" value="F:ATP binding"/>
    <property type="evidence" value="ECO:0007669"/>
    <property type="project" value="UniProtKB-KW"/>
</dbReference>
<feature type="domain" description="Protein kinase" evidence="7">
    <location>
        <begin position="45"/>
        <end position="305"/>
    </location>
</feature>
<gene>
    <name evidence="9" type="ORF">LRAMOSA11371</name>
</gene>
<dbReference type="InterPro" id="IPR011009">
    <property type="entry name" value="Kinase-like_dom_sf"/>
</dbReference>
<protein>
    <recommendedName>
        <fullName evidence="10">Protein kinase domain-containing protein</fullName>
    </recommendedName>
</protein>
<feature type="compositionally biased region" description="Low complexity" evidence="6">
    <location>
        <begin position="1"/>
        <end position="18"/>
    </location>
</feature>
<dbReference type="FunFam" id="1.10.510.10:FF:000571">
    <property type="entry name" value="Maternal embryonic leucine zipper kinase"/>
    <property type="match status" value="1"/>
</dbReference>
<dbReference type="InterPro" id="IPR000719">
    <property type="entry name" value="Prot_kinase_dom"/>
</dbReference>
<keyword evidence="2" id="KW-0808">Transferase</keyword>
<dbReference type="PANTHER" id="PTHR24346">
    <property type="entry name" value="MAP/MICROTUBULE AFFINITY-REGULATING KINASE"/>
    <property type="match status" value="1"/>
</dbReference>
<feature type="compositionally biased region" description="Low complexity" evidence="6">
    <location>
        <begin position="405"/>
        <end position="415"/>
    </location>
</feature>
<dbReference type="CDD" id="cd14003">
    <property type="entry name" value="STKc_AMPK-like"/>
    <property type="match status" value="1"/>
</dbReference>
<dbReference type="Gene3D" id="1.10.510.10">
    <property type="entry name" value="Transferase(Phosphotransferase) domain 1"/>
    <property type="match status" value="1"/>
</dbReference>
<dbReference type="PROSITE" id="PS00108">
    <property type="entry name" value="PROTEIN_KINASE_ST"/>
    <property type="match status" value="1"/>
</dbReference>
<feature type="compositionally biased region" description="Pro residues" evidence="6">
    <location>
        <begin position="390"/>
        <end position="404"/>
    </location>
</feature>
<evidence type="ECO:0000256" key="2">
    <source>
        <dbReference type="ARBA" id="ARBA00022679"/>
    </source>
</evidence>
<dbReference type="PANTHER" id="PTHR24346:SF110">
    <property type="entry name" value="NON-SPECIFIC SERINE_THREONINE PROTEIN KINASE"/>
    <property type="match status" value="1"/>
</dbReference>
<dbReference type="AlphaFoldDB" id="A0A077WU80"/>
<evidence type="ECO:0000256" key="6">
    <source>
        <dbReference type="SAM" id="MobiDB-lite"/>
    </source>
</evidence>
<dbReference type="SUPFAM" id="SSF56112">
    <property type="entry name" value="Protein kinase-like (PK-like)"/>
    <property type="match status" value="1"/>
</dbReference>
<evidence type="ECO:0000256" key="1">
    <source>
        <dbReference type="ARBA" id="ARBA00022527"/>
    </source>
</evidence>
<dbReference type="FunFam" id="3.30.200.20:FF:000003">
    <property type="entry name" value="Non-specific serine/threonine protein kinase"/>
    <property type="match status" value="1"/>
</dbReference>
<keyword evidence="5" id="KW-0067">ATP-binding</keyword>
<accession>A0A077WU80</accession>
<evidence type="ECO:0008006" key="10">
    <source>
        <dbReference type="Google" id="ProtNLM"/>
    </source>
</evidence>
<dbReference type="OrthoDB" id="193931at2759"/>
<feature type="compositionally biased region" description="Low complexity" evidence="6">
    <location>
        <begin position="333"/>
        <end position="347"/>
    </location>
</feature>
<name>A0A077WU80_9FUNG</name>